<evidence type="ECO:0000256" key="1">
    <source>
        <dbReference type="SAM" id="MobiDB-lite"/>
    </source>
</evidence>
<dbReference type="EMBL" id="EU968831">
    <property type="protein sequence ID" value="ACG40949.1"/>
    <property type="molecule type" value="mRNA"/>
</dbReference>
<feature type="region of interest" description="Disordered" evidence="1">
    <location>
        <begin position="1"/>
        <end position="23"/>
    </location>
</feature>
<dbReference type="AlphaFoldDB" id="B6TV16"/>
<proteinExistence type="evidence at transcript level"/>
<organism evidence="2">
    <name type="scientific">Zea mays</name>
    <name type="common">Maize</name>
    <dbReference type="NCBI Taxonomy" id="4577"/>
    <lineage>
        <taxon>Eukaryota</taxon>
        <taxon>Viridiplantae</taxon>
        <taxon>Streptophyta</taxon>
        <taxon>Embryophyta</taxon>
        <taxon>Tracheophyta</taxon>
        <taxon>Spermatophyta</taxon>
        <taxon>Magnoliopsida</taxon>
        <taxon>Liliopsida</taxon>
        <taxon>Poales</taxon>
        <taxon>Poaceae</taxon>
        <taxon>PACMAD clade</taxon>
        <taxon>Panicoideae</taxon>
        <taxon>Andropogonodae</taxon>
        <taxon>Andropogoneae</taxon>
        <taxon>Tripsacinae</taxon>
        <taxon>Zea</taxon>
    </lineage>
</organism>
<name>B6TV16_MAIZE</name>
<reference evidence="2" key="1">
    <citation type="journal article" date="2009" name="Plant Mol. Biol.">
        <title>Insights into corn genes derived from large-scale cDNA sequencing.</title>
        <authorList>
            <person name="Alexandrov N.N."/>
            <person name="Brover V.V."/>
            <person name="Freidin S."/>
            <person name="Troukhan M.E."/>
            <person name="Tatarinova T.V."/>
            <person name="Zhang H."/>
            <person name="Swaller T.J."/>
            <person name="Lu Y.P."/>
            <person name="Bouck J."/>
            <person name="Flavell R.B."/>
            <person name="Feldmann K.A."/>
        </authorList>
    </citation>
    <scope>NUCLEOTIDE SEQUENCE</scope>
</reference>
<accession>B6TV16</accession>
<evidence type="ECO:0000313" key="2">
    <source>
        <dbReference type="EMBL" id="ACG40949.1"/>
    </source>
</evidence>
<feature type="compositionally biased region" description="Low complexity" evidence="1">
    <location>
        <begin position="1"/>
        <end position="21"/>
    </location>
</feature>
<protein>
    <submittedName>
        <fullName evidence="2">Uncharacterized protein</fullName>
    </submittedName>
</protein>
<sequence>MATVTEEVAPVVTVSEEPAPEAAKEVVEKPEGLVPQRANACVICEAFCWHHGILSTSY</sequence>